<evidence type="ECO:0000256" key="7">
    <source>
        <dbReference type="SAM" id="Phobius"/>
    </source>
</evidence>
<dbReference type="InterPro" id="IPR050250">
    <property type="entry name" value="Macrolide_Exporter_MacB"/>
</dbReference>
<gene>
    <name evidence="10" type="ORF">LZZ85_08150</name>
</gene>
<keyword evidence="5 7" id="KW-0472">Membrane</keyword>
<dbReference type="PANTHER" id="PTHR30572:SF4">
    <property type="entry name" value="ABC TRANSPORTER PERMEASE YTRF"/>
    <property type="match status" value="1"/>
</dbReference>
<keyword evidence="3 7" id="KW-0812">Transmembrane</keyword>
<name>A0ABS9KPQ7_9BACT</name>
<dbReference type="Proteomes" id="UP001165367">
    <property type="component" value="Unassembled WGS sequence"/>
</dbReference>
<keyword evidence="11" id="KW-1185">Reference proteome</keyword>
<comment type="subcellular location">
    <subcellularLocation>
        <location evidence="1">Cell membrane</location>
        <topology evidence="1">Multi-pass membrane protein</topology>
    </subcellularLocation>
</comment>
<dbReference type="Pfam" id="PF12704">
    <property type="entry name" value="MacB_PCD"/>
    <property type="match status" value="2"/>
</dbReference>
<dbReference type="InterPro" id="IPR003838">
    <property type="entry name" value="ABC3_permease_C"/>
</dbReference>
<organism evidence="10 11">
    <name type="scientific">Terrimonas ginsenosidimutans</name>
    <dbReference type="NCBI Taxonomy" id="2908004"/>
    <lineage>
        <taxon>Bacteria</taxon>
        <taxon>Pseudomonadati</taxon>
        <taxon>Bacteroidota</taxon>
        <taxon>Chitinophagia</taxon>
        <taxon>Chitinophagales</taxon>
        <taxon>Chitinophagaceae</taxon>
        <taxon>Terrimonas</taxon>
    </lineage>
</organism>
<evidence type="ECO:0000259" key="8">
    <source>
        <dbReference type="Pfam" id="PF02687"/>
    </source>
</evidence>
<evidence type="ECO:0000256" key="6">
    <source>
        <dbReference type="ARBA" id="ARBA00038076"/>
    </source>
</evidence>
<feature type="transmembrane region" description="Helical" evidence="7">
    <location>
        <begin position="438"/>
        <end position="457"/>
    </location>
</feature>
<dbReference type="PANTHER" id="PTHR30572">
    <property type="entry name" value="MEMBRANE COMPONENT OF TRANSPORTER-RELATED"/>
    <property type="match status" value="1"/>
</dbReference>
<feature type="transmembrane region" description="Helical" evidence="7">
    <location>
        <begin position="350"/>
        <end position="371"/>
    </location>
</feature>
<dbReference type="RefSeq" id="WP_237870494.1">
    <property type="nucleotide sequence ID" value="NZ_JAKLTR010000004.1"/>
</dbReference>
<sequence>MSTNFKTLLRRLARYRLFTALNVLGLAIGIAACWVIYTLVSYEFSFEKDLPQRDRTYRLVTGFIFDEKESYNGGVSAPMYQGIREQVRGIDRVVPVFGKWMNTAKVERAGAEPLIVEEPKFTVEVDTNYFAMVPYKWLAGDVQSAFNTPSNVVLTESRARSYFGSIDPQQYIGKTIIYNDTLPKRVAGIVKDIEWSTEFKAQEFYPMQSKVYELGAWTNTNGSDKVYLQLSPDADTAKVLAHITAVATKKWNEFEQEKKPTWSMKRWFELLPIKESHFSTYIKEYDTRKASKTVLYGLMALGGFLLILACINYINLSTALVPQRSKEIGVRKVLGSGRLALIRQVFSETMVTVVLAIILAFLLTKLAFLLLKDIIPEGTVEYSNPWGLVLFLAPLLLLVTILSGWYPAWLIAKVQPVSIMRGQAMSSTGNSRQVLRKVLIIFQFVIAQVFIIGALIMGSQLSYTMKKDMGFDKEAVLLVDVPWKILRNEKFETKHFTLAEELKKEAGISAVSLGTKPMSSGYSSSMYEYRGEDAGKEPIKRQVFRKSVDTSYISLYKMQLLAGRNLHASDTTREFVINETAVNAFGFQSPQDALGKFIGQENQKYPIVGVVKDFHMLDFHTTIDPVALMANKDNLNSINIKLNTTDPAKWQETIKRIEKKWAALYPPGTFAYKFYDQELEAMYKEERNFSMLINLATVIAIVISCLGLFGLAIITSFQRTKEIGIRKVLGASVSGIVRILSSDFIRLVLIALVIASPIAWWAMNKWLSDFAYRVQISWWMFAVTGLLAVIIALVTVGFHAVKAAVANPVKSLRNE</sequence>
<protein>
    <submittedName>
        <fullName evidence="10">ABC transporter permease</fullName>
    </submittedName>
</protein>
<feature type="transmembrane region" description="Helical" evidence="7">
    <location>
        <begin position="293"/>
        <end position="314"/>
    </location>
</feature>
<feature type="domain" description="MacB-like periplasmic core" evidence="9">
    <location>
        <begin position="446"/>
        <end position="657"/>
    </location>
</feature>
<evidence type="ECO:0000256" key="2">
    <source>
        <dbReference type="ARBA" id="ARBA00022475"/>
    </source>
</evidence>
<evidence type="ECO:0000256" key="3">
    <source>
        <dbReference type="ARBA" id="ARBA00022692"/>
    </source>
</evidence>
<accession>A0ABS9KPQ7</accession>
<feature type="transmembrane region" description="Helical" evidence="7">
    <location>
        <begin position="747"/>
        <end position="764"/>
    </location>
</feature>
<keyword evidence="2" id="KW-1003">Cell membrane</keyword>
<feature type="domain" description="ABC3 transporter permease C-terminal" evidence="8">
    <location>
        <begin position="695"/>
        <end position="804"/>
    </location>
</feature>
<feature type="transmembrane region" description="Helical" evidence="7">
    <location>
        <begin position="776"/>
        <end position="801"/>
    </location>
</feature>
<comment type="caution">
    <text evidence="10">The sequence shown here is derived from an EMBL/GenBank/DDBJ whole genome shotgun (WGS) entry which is preliminary data.</text>
</comment>
<comment type="similarity">
    <text evidence="6">Belongs to the ABC-4 integral membrane protein family.</text>
</comment>
<evidence type="ECO:0000313" key="10">
    <source>
        <dbReference type="EMBL" id="MCG2614250.1"/>
    </source>
</evidence>
<proteinExistence type="inferred from homology"/>
<evidence type="ECO:0000256" key="4">
    <source>
        <dbReference type="ARBA" id="ARBA00022989"/>
    </source>
</evidence>
<evidence type="ECO:0000256" key="1">
    <source>
        <dbReference type="ARBA" id="ARBA00004651"/>
    </source>
</evidence>
<keyword evidence="4 7" id="KW-1133">Transmembrane helix</keyword>
<evidence type="ECO:0000313" key="11">
    <source>
        <dbReference type="Proteomes" id="UP001165367"/>
    </source>
</evidence>
<dbReference type="InterPro" id="IPR025857">
    <property type="entry name" value="MacB_PCD"/>
</dbReference>
<feature type="transmembrane region" description="Helical" evidence="7">
    <location>
        <begin position="20"/>
        <end position="40"/>
    </location>
</feature>
<reference evidence="10" key="1">
    <citation type="submission" date="2022-01" db="EMBL/GenBank/DDBJ databases">
        <authorList>
            <person name="Jo J.-H."/>
            <person name="Im W.-T."/>
        </authorList>
    </citation>
    <scope>NUCLEOTIDE SEQUENCE</scope>
    <source>
        <strain evidence="10">NA20</strain>
    </source>
</reference>
<dbReference type="Pfam" id="PF02687">
    <property type="entry name" value="FtsX"/>
    <property type="match status" value="2"/>
</dbReference>
<evidence type="ECO:0000259" key="9">
    <source>
        <dbReference type="Pfam" id="PF12704"/>
    </source>
</evidence>
<feature type="transmembrane region" description="Helical" evidence="7">
    <location>
        <begin position="383"/>
        <end position="406"/>
    </location>
</feature>
<evidence type="ECO:0000256" key="5">
    <source>
        <dbReference type="ARBA" id="ARBA00023136"/>
    </source>
</evidence>
<feature type="transmembrane region" description="Helical" evidence="7">
    <location>
        <begin position="692"/>
        <end position="717"/>
    </location>
</feature>
<dbReference type="EMBL" id="JAKLTR010000004">
    <property type="protein sequence ID" value="MCG2614250.1"/>
    <property type="molecule type" value="Genomic_DNA"/>
</dbReference>
<feature type="domain" description="ABC3 transporter permease C-terminal" evidence="8">
    <location>
        <begin position="301"/>
        <end position="416"/>
    </location>
</feature>
<feature type="domain" description="MacB-like periplasmic core" evidence="9">
    <location>
        <begin position="19"/>
        <end position="245"/>
    </location>
</feature>
<dbReference type="PROSITE" id="PS51257">
    <property type="entry name" value="PROKAR_LIPOPROTEIN"/>
    <property type="match status" value="1"/>
</dbReference>